<feature type="region of interest" description="Disordered" evidence="1">
    <location>
        <begin position="202"/>
        <end position="274"/>
    </location>
</feature>
<name>A0A564YF51_HYMDI</name>
<dbReference type="Proteomes" id="UP000321570">
    <property type="component" value="Unassembled WGS sequence"/>
</dbReference>
<gene>
    <name evidence="2" type="ORF">WMSIL1_LOCUS5373</name>
</gene>
<reference evidence="2 3" key="1">
    <citation type="submission" date="2019-07" db="EMBL/GenBank/DDBJ databases">
        <authorList>
            <person name="Jastrzebski P J."/>
            <person name="Paukszto L."/>
            <person name="Jastrzebski P J."/>
        </authorList>
    </citation>
    <scope>NUCLEOTIDE SEQUENCE [LARGE SCALE GENOMIC DNA]</scope>
    <source>
        <strain evidence="2 3">WMS-il1</strain>
    </source>
</reference>
<dbReference type="AlphaFoldDB" id="A0A564YF51"/>
<evidence type="ECO:0000313" key="3">
    <source>
        <dbReference type="Proteomes" id="UP000321570"/>
    </source>
</evidence>
<feature type="non-terminal residue" evidence="2">
    <location>
        <position position="1"/>
    </location>
</feature>
<organism evidence="2 3">
    <name type="scientific">Hymenolepis diminuta</name>
    <name type="common">Rat tapeworm</name>
    <dbReference type="NCBI Taxonomy" id="6216"/>
    <lineage>
        <taxon>Eukaryota</taxon>
        <taxon>Metazoa</taxon>
        <taxon>Spiralia</taxon>
        <taxon>Lophotrochozoa</taxon>
        <taxon>Platyhelminthes</taxon>
        <taxon>Cestoda</taxon>
        <taxon>Eucestoda</taxon>
        <taxon>Cyclophyllidea</taxon>
        <taxon>Hymenolepididae</taxon>
        <taxon>Hymenolepis</taxon>
    </lineage>
</organism>
<protein>
    <submittedName>
        <fullName evidence="2">Uncharacterized protein</fullName>
    </submittedName>
</protein>
<feature type="compositionally biased region" description="Basic residues" evidence="1">
    <location>
        <begin position="207"/>
        <end position="220"/>
    </location>
</feature>
<feature type="compositionally biased region" description="Polar residues" evidence="1">
    <location>
        <begin position="224"/>
        <end position="237"/>
    </location>
</feature>
<keyword evidence="3" id="KW-1185">Reference proteome</keyword>
<proteinExistence type="predicted"/>
<accession>A0A564YF51</accession>
<dbReference type="EMBL" id="CABIJS010000166">
    <property type="protein sequence ID" value="VUZ45164.1"/>
    <property type="molecule type" value="Genomic_DNA"/>
</dbReference>
<evidence type="ECO:0000256" key="1">
    <source>
        <dbReference type="SAM" id="MobiDB-lite"/>
    </source>
</evidence>
<feature type="region of interest" description="Disordered" evidence="1">
    <location>
        <begin position="38"/>
        <end position="57"/>
    </location>
</feature>
<feature type="compositionally biased region" description="Polar residues" evidence="1">
    <location>
        <begin position="244"/>
        <end position="274"/>
    </location>
</feature>
<sequence>RVSIQAVGTPNPNRVTIQQSDVLTKLVKKLELLVPNISSQSGNKQHPRFWKRSDGPPKRRNQICHYHRIYGDDAKICQPGCKYLKTDTIISKGNFTGSNVIVIPRSEEKCFLQPTGLALQATKNHFFNPHTSLFVISTPVNQDLNMAEFLNLNCKQLSKITNSATEFDTELFQTDIRELSQELPEHVDDSNLVRDDSYDFLPEHTTASHKSRGKRKKKTSKSTAVNHQKPSQSVTQHRTPKYQLLTSSKDTIQPSTPSVQSSLQDTVESTTPPS</sequence>
<evidence type="ECO:0000313" key="2">
    <source>
        <dbReference type="EMBL" id="VUZ45164.1"/>
    </source>
</evidence>